<dbReference type="AlphaFoldDB" id="A0A4Q0MNI5"/>
<reference evidence="1 2" key="1">
    <citation type="submission" date="2018-12" db="EMBL/GenBank/DDBJ databases">
        <title>bacterium Hansschlegelia zhihuaiae S113.</title>
        <authorList>
            <person name="He J."/>
        </authorList>
    </citation>
    <scope>NUCLEOTIDE SEQUENCE [LARGE SCALE GENOMIC DNA]</scope>
    <source>
        <strain evidence="1 2">S 113</strain>
    </source>
</reference>
<evidence type="ECO:0008006" key="3">
    <source>
        <dbReference type="Google" id="ProtNLM"/>
    </source>
</evidence>
<protein>
    <recommendedName>
        <fullName evidence="3">DUF1833 domain-containing protein</fullName>
    </recommendedName>
</protein>
<organism evidence="1 2">
    <name type="scientific">Hansschlegelia zhihuaiae</name>
    <dbReference type="NCBI Taxonomy" id="405005"/>
    <lineage>
        <taxon>Bacteria</taxon>
        <taxon>Pseudomonadati</taxon>
        <taxon>Pseudomonadota</taxon>
        <taxon>Alphaproteobacteria</taxon>
        <taxon>Hyphomicrobiales</taxon>
        <taxon>Methylopilaceae</taxon>
        <taxon>Hansschlegelia</taxon>
    </lineage>
</organism>
<evidence type="ECO:0000313" key="2">
    <source>
        <dbReference type="Proteomes" id="UP000289708"/>
    </source>
</evidence>
<name>A0A4Q0MNI5_9HYPH</name>
<proteinExistence type="predicted"/>
<sequence length="183" mass="20367">MTTPSERAHEMMTAESSAEATVDFLTFTHASLGDPIRLCNHKTEIKSVDGPVTTYWTRSREAGRVGGELPNARQEFDYLPFAVVWPGYEEGATPEIRIAIDMVDRTSILGILRVYREGRVKCLVESALASDPDIVDFRFRGFYLRRAPWDGIAAQLGLQLTPYDQEPYPVGFLGPSVAPGLFP</sequence>
<gene>
    <name evidence="1" type="ORF">EK403_03285</name>
</gene>
<dbReference type="EMBL" id="RYFI01000002">
    <property type="protein sequence ID" value="RXF75085.1"/>
    <property type="molecule type" value="Genomic_DNA"/>
</dbReference>
<dbReference type="RefSeq" id="WP_128776075.1">
    <property type="nucleotide sequence ID" value="NZ_RYFI01000002.1"/>
</dbReference>
<keyword evidence="2" id="KW-1185">Reference proteome</keyword>
<evidence type="ECO:0000313" key="1">
    <source>
        <dbReference type="EMBL" id="RXF75085.1"/>
    </source>
</evidence>
<accession>A0A4Q0MNI5</accession>
<dbReference type="Proteomes" id="UP000289708">
    <property type="component" value="Unassembled WGS sequence"/>
</dbReference>
<comment type="caution">
    <text evidence="1">The sequence shown here is derived from an EMBL/GenBank/DDBJ whole genome shotgun (WGS) entry which is preliminary data.</text>
</comment>